<name>A0A1Q9BQW8_SYMMI</name>
<dbReference type="AlphaFoldDB" id="A0A1Q9BQW8"/>
<organism evidence="2 3">
    <name type="scientific">Symbiodinium microadriaticum</name>
    <name type="common">Dinoflagellate</name>
    <name type="synonym">Zooxanthella microadriatica</name>
    <dbReference type="NCBI Taxonomy" id="2951"/>
    <lineage>
        <taxon>Eukaryota</taxon>
        <taxon>Sar</taxon>
        <taxon>Alveolata</taxon>
        <taxon>Dinophyceae</taxon>
        <taxon>Suessiales</taxon>
        <taxon>Symbiodiniaceae</taxon>
        <taxon>Symbiodinium</taxon>
    </lineage>
</organism>
<keyword evidence="3" id="KW-1185">Reference proteome</keyword>
<evidence type="ECO:0000256" key="1">
    <source>
        <dbReference type="SAM" id="Phobius"/>
    </source>
</evidence>
<sequence length="122" mass="13482">MDPSHATPGHDDQQVMSPSGNFAWELYGLMILAVMSAIGAWELGKWGLGGGEVWTRGGGEGLFFDGAFYLYDLYGFRNRWLCFEILDGPGVVLLSMTRSPAVLVIRPRLLRGARRSCDNVDK</sequence>
<dbReference type="Proteomes" id="UP000186817">
    <property type="component" value="Unassembled WGS sequence"/>
</dbReference>
<dbReference type="EMBL" id="LSRX01006430">
    <property type="protein sequence ID" value="OLP73088.1"/>
    <property type="molecule type" value="Genomic_DNA"/>
</dbReference>
<evidence type="ECO:0000313" key="2">
    <source>
        <dbReference type="EMBL" id="OLP73088.1"/>
    </source>
</evidence>
<reference evidence="2 3" key="1">
    <citation type="submission" date="2016-02" db="EMBL/GenBank/DDBJ databases">
        <title>Genome analysis of coral dinoflagellate symbionts highlights evolutionary adaptations to a symbiotic lifestyle.</title>
        <authorList>
            <person name="Aranda M."/>
            <person name="Li Y."/>
            <person name="Liew Y.J."/>
            <person name="Baumgarten S."/>
            <person name="Simakov O."/>
            <person name="Wilson M."/>
            <person name="Piel J."/>
            <person name="Ashoor H."/>
            <person name="Bougouffa S."/>
            <person name="Bajic V.B."/>
            <person name="Ryu T."/>
            <person name="Ravasi T."/>
            <person name="Bayer T."/>
            <person name="Micklem G."/>
            <person name="Kim H."/>
            <person name="Bhak J."/>
            <person name="Lajeunesse T.C."/>
            <person name="Voolstra C.R."/>
        </authorList>
    </citation>
    <scope>NUCLEOTIDE SEQUENCE [LARGE SCALE GENOMIC DNA]</scope>
    <source>
        <strain evidence="2 3">CCMP2467</strain>
    </source>
</reference>
<accession>A0A1Q9BQW8</accession>
<gene>
    <name evidence="2" type="ORF">AK812_SmicGene47820</name>
</gene>
<evidence type="ECO:0000313" key="3">
    <source>
        <dbReference type="Proteomes" id="UP000186817"/>
    </source>
</evidence>
<protein>
    <submittedName>
        <fullName evidence="2">Uncharacterized protein</fullName>
    </submittedName>
</protein>
<dbReference type="OrthoDB" id="427843at2759"/>
<feature type="non-terminal residue" evidence="2">
    <location>
        <position position="122"/>
    </location>
</feature>
<keyword evidence="1" id="KW-0812">Transmembrane</keyword>
<feature type="transmembrane region" description="Helical" evidence="1">
    <location>
        <begin position="22"/>
        <end position="41"/>
    </location>
</feature>
<keyword evidence="1" id="KW-1133">Transmembrane helix</keyword>
<keyword evidence="1" id="KW-0472">Membrane</keyword>
<comment type="caution">
    <text evidence="2">The sequence shown here is derived from an EMBL/GenBank/DDBJ whole genome shotgun (WGS) entry which is preliminary data.</text>
</comment>
<proteinExistence type="predicted"/>